<keyword evidence="1" id="KW-0175">Coiled coil</keyword>
<protein>
    <submittedName>
        <fullName evidence="2">Uncharacterized protein</fullName>
    </submittedName>
</protein>
<feature type="non-terminal residue" evidence="2">
    <location>
        <position position="1"/>
    </location>
</feature>
<evidence type="ECO:0000313" key="2">
    <source>
        <dbReference type="EMBL" id="JAP89542.1"/>
    </source>
</evidence>
<organism evidence="2">
    <name type="scientific">Trepomonas sp. PC1</name>
    <dbReference type="NCBI Taxonomy" id="1076344"/>
    <lineage>
        <taxon>Eukaryota</taxon>
        <taxon>Metamonada</taxon>
        <taxon>Diplomonadida</taxon>
        <taxon>Hexamitidae</taxon>
        <taxon>Hexamitinae</taxon>
        <taxon>Trepomonas</taxon>
    </lineage>
</organism>
<proteinExistence type="predicted"/>
<evidence type="ECO:0000256" key="1">
    <source>
        <dbReference type="SAM" id="Coils"/>
    </source>
</evidence>
<reference evidence="2" key="1">
    <citation type="submission" date="2015-07" db="EMBL/GenBank/DDBJ databases">
        <title>Adaptation to a free-living lifestyle via gene acquisitions in the diplomonad Trepomonas sp. PC1.</title>
        <authorList>
            <person name="Xu F."/>
            <person name="Jerlstrom-Hultqvist J."/>
            <person name="Kolisko M."/>
            <person name="Simpson A.G.B."/>
            <person name="Roger A.J."/>
            <person name="Svard S.G."/>
            <person name="Andersson J.O."/>
        </authorList>
    </citation>
    <scope>NUCLEOTIDE SEQUENCE</scope>
    <source>
        <strain evidence="2">PC1</strain>
    </source>
</reference>
<dbReference type="EMBL" id="GDID01007064">
    <property type="protein sequence ID" value="JAP89542.1"/>
    <property type="molecule type" value="Transcribed_RNA"/>
</dbReference>
<sequence>LAKQQDLTAYLQTQLKQRNTDLAELKTELNSAKSQFSFQQLQIDTFQDNIAQQSKENSTLRTEISTLQQELQTAVDNLLQAQTHQNAQTKAVCDSDSKSPPKHSQACQIFNLNNDTLRITNTPSTKVQLDELQSYSNVEQKRAQQLQIQIKDCQEALKTAETQLKSSQIHVLRLKQQLSRAKSAENQLKTDFEAKLTAETALKAEIARISGVLERKTEENRGFEAQIAELRQKEEKMLENGRNSAQVAKKAEELENYCQKQIQELKTRENDLNFKVKLLQEIEAQQSAQIKQLETTISVQKSEFQGEISQKQLEIAQMQGQMQKMAENGLNIKRQLELSVAQSNLCNQQNKTANLQVGKSPLNANQQQTPTKMLQSPLKSSKLTQQAQNLYCEKQNLRDNLEKLSQFIDRFNSSLDSDIKLEFKALIEEICKNELSWSIGEMRK</sequence>
<feature type="coiled-coil region" evidence="1">
    <location>
        <begin position="380"/>
        <end position="407"/>
    </location>
</feature>
<feature type="coiled-coil region" evidence="1">
    <location>
        <begin position="15"/>
        <end position="77"/>
    </location>
</feature>
<dbReference type="AlphaFoldDB" id="A0A146JXX8"/>
<feature type="coiled-coil region" evidence="1">
    <location>
        <begin position="143"/>
        <end position="271"/>
    </location>
</feature>
<name>A0A146JXX8_9EUKA</name>
<gene>
    <name evidence="2" type="ORF">TPC1_30963</name>
</gene>
<accession>A0A146JXX8</accession>